<evidence type="ECO:0000313" key="2">
    <source>
        <dbReference type="Proteomes" id="UP000441336"/>
    </source>
</evidence>
<dbReference type="EMBL" id="WQKZ01000011">
    <property type="protein sequence ID" value="MVN79203.1"/>
    <property type="molecule type" value="Genomic_DNA"/>
</dbReference>
<comment type="caution">
    <text evidence="1">The sequence shown here is derived from an EMBL/GenBank/DDBJ whole genome shotgun (WGS) entry which is preliminary data.</text>
</comment>
<sequence length="48" mass="5679">MAGEQTHVHVIIIRTENPARYSERQRADKLTRKNPYHFSLVTYHKGTQ</sequence>
<reference evidence="1 2" key="1">
    <citation type="submission" date="2019-12" db="EMBL/GenBank/DDBJ databases">
        <title>Hymenobacter sp. HMF4947 Genome sequencing and assembly.</title>
        <authorList>
            <person name="Kang H."/>
            <person name="Cha I."/>
            <person name="Kim H."/>
            <person name="Joh K."/>
        </authorList>
    </citation>
    <scope>NUCLEOTIDE SEQUENCE [LARGE SCALE GENOMIC DNA]</scope>
    <source>
        <strain evidence="1 2">HMF4947</strain>
    </source>
</reference>
<dbReference type="Proteomes" id="UP000441336">
    <property type="component" value="Unassembled WGS sequence"/>
</dbReference>
<evidence type="ECO:0000313" key="1">
    <source>
        <dbReference type="EMBL" id="MVN79203.1"/>
    </source>
</evidence>
<dbReference type="AlphaFoldDB" id="A0A7K1TLF7"/>
<gene>
    <name evidence="1" type="ORF">GO988_22965</name>
</gene>
<name>A0A7K1TLF7_9BACT</name>
<accession>A0A7K1TLF7</accession>
<dbReference type="RefSeq" id="WP_157569979.1">
    <property type="nucleotide sequence ID" value="NZ_WQKZ01000011.1"/>
</dbReference>
<proteinExistence type="predicted"/>
<organism evidence="1 2">
    <name type="scientific">Hymenobacter ginkgonis</name>
    <dbReference type="NCBI Taxonomy" id="2682976"/>
    <lineage>
        <taxon>Bacteria</taxon>
        <taxon>Pseudomonadati</taxon>
        <taxon>Bacteroidota</taxon>
        <taxon>Cytophagia</taxon>
        <taxon>Cytophagales</taxon>
        <taxon>Hymenobacteraceae</taxon>
        <taxon>Hymenobacter</taxon>
    </lineage>
</organism>
<protein>
    <submittedName>
        <fullName evidence="1">Uncharacterized protein</fullName>
    </submittedName>
</protein>
<keyword evidence="2" id="KW-1185">Reference proteome</keyword>